<reference evidence="1 2" key="1">
    <citation type="submission" date="2016-10" db="EMBL/GenBank/DDBJ databases">
        <authorList>
            <person name="de Groot N.N."/>
        </authorList>
    </citation>
    <scope>NUCLEOTIDE SEQUENCE [LARGE SCALE GENOMIC DNA]</scope>
    <source>
        <strain evidence="1 2">DSM 19012</strain>
    </source>
</reference>
<dbReference type="AlphaFoldDB" id="A0A1I1Z5H5"/>
<evidence type="ECO:0000313" key="2">
    <source>
        <dbReference type="Proteomes" id="UP000181976"/>
    </source>
</evidence>
<organism evidence="1 2">
    <name type="scientific">Thermophagus xiamenensis</name>
    <dbReference type="NCBI Taxonomy" id="385682"/>
    <lineage>
        <taxon>Bacteria</taxon>
        <taxon>Pseudomonadati</taxon>
        <taxon>Bacteroidota</taxon>
        <taxon>Bacteroidia</taxon>
        <taxon>Marinilabiliales</taxon>
        <taxon>Marinilabiliaceae</taxon>
        <taxon>Thermophagus</taxon>
    </lineage>
</organism>
<keyword evidence="2" id="KW-1185">Reference proteome</keyword>
<dbReference type="InParanoid" id="A0A1I1Z5H5"/>
<dbReference type="EMBL" id="FONA01000009">
    <property type="protein sequence ID" value="SFE26812.1"/>
    <property type="molecule type" value="Genomic_DNA"/>
</dbReference>
<proteinExistence type="predicted"/>
<accession>A0A1I1Z5H5</accession>
<dbReference type="Proteomes" id="UP000181976">
    <property type="component" value="Unassembled WGS sequence"/>
</dbReference>
<sequence length="55" mass="5984">MKYEPTAGTFPGDIRNAKGAMLVVIGNELNSAYLPQIRDAFNLGFEAFFINSCGL</sequence>
<gene>
    <name evidence="1" type="ORF">SAMN05444380_1096</name>
</gene>
<protein>
    <submittedName>
        <fullName evidence="1">Uncharacterized protein</fullName>
    </submittedName>
</protein>
<evidence type="ECO:0000313" key="1">
    <source>
        <dbReference type="EMBL" id="SFE26812.1"/>
    </source>
</evidence>
<dbReference type="RefSeq" id="WP_157998092.1">
    <property type="nucleotide sequence ID" value="NZ_AFSL01000008.1"/>
</dbReference>
<name>A0A1I1Z5H5_9BACT</name>